<reference evidence="1" key="1">
    <citation type="submission" date="2023-07" db="EMBL/GenBank/DDBJ databases">
        <authorList>
            <person name="Kim M."/>
        </authorList>
    </citation>
    <scope>NUCLEOTIDE SEQUENCE</scope>
    <source>
        <strain evidence="1">BIUV-7</strain>
    </source>
</reference>
<dbReference type="Gene3D" id="1.25.40.10">
    <property type="entry name" value="Tetratricopeptide repeat domain"/>
    <property type="match status" value="1"/>
</dbReference>
<accession>A0ABT8YDP0</accession>
<evidence type="ECO:0000313" key="2">
    <source>
        <dbReference type="Proteomes" id="UP001169764"/>
    </source>
</evidence>
<dbReference type="EMBL" id="JAUOTP010000008">
    <property type="protein sequence ID" value="MDO6415903.1"/>
    <property type="molecule type" value="Genomic_DNA"/>
</dbReference>
<dbReference type="InterPro" id="IPR011990">
    <property type="entry name" value="TPR-like_helical_dom_sf"/>
</dbReference>
<keyword evidence="2" id="KW-1185">Reference proteome</keyword>
<dbReference type="RefSeq" id="WP_303544587.1">
    <property type="nucleotide sequence ID" value="NZ_JAUOTP010000008.1"/>
</dbReference>
<sequence length="254" mass="25883">MILTLLLAVAAANAPVPLAKLPGGDEARFQACVALTKTDPPRAVTEAEAWAKQAQSLPASHCLGLAQAAAGNWLPAATTFTRAATAAESAGDPRASLLWTQAGNAALAGDEPALARTALDRALKLPGLTAVMQGEAWLDRGRADVALGDMAAARTDIDQGKTLVPNDPFAWLLSATLARRADDLDRASRDISEAAKLAPDAAAVALEAGNIAIGAGAEPAAKLAWERAKLLAPNEPEGQAAAAQLAELATPSKP</sequence>
<evidence type="ECO:0008006" key="3">
    <source>
        <dbReference type="Google" id="ProtNLM"/>
    </source>
</evidence>
<name>A0ABT8YDP0_9SPHN</name>
<protein>
    <recommendedName>
        <fullName evidence="3">Tetratricopeptide repeat protein</fullName>
    </recommendedName>
</protein>
<evidence type="ECO:0000313" key="1">
    <source>
        <dbReference type="EMBL" id="MDO6415903.1"/>
    </source>
</evidence>
<dbReference type="SUPFAM" id="SSF48452">
    <property type="entry name" value="TPR-like"/>
    <property type="match status" value="1"/>
</dbReference>
<proteinExistence type="predicted"/>
<dbReference type="Proteomes" id="UP001169764">
    <property type="component" value="Unassembled WGS sequence"/>
</dbReference>
<gene>
    <name evidence="1" type="ORF">Q4F19_16045</name>
</gene>
<organism evidence="1 2">
    <name type="scientific">Sphingomonas natans</name>
    <dbReference type="NCBI Taxonomy" id="3063330"/>
    <lineage>
        <taxon>Bacteria</taxon>
        <taxon>Pseudomonadati</taxon>
        <taxon>Pseudomonadota</taxon>
        <taxon>Alphaproteobacteria</taxon>
        <taxon>Sphingomonadales</taxon>
        <taxon>Sphingomonadaceae</taxon>
        <taxon>Sphingomonas</taxon>
    </lineage>
</organism>
<comment type="caution">
    <text evidence="1">The sequence shown here is derived from an EMBL/GenBank/DDBJ whole genome shotgun (WGS) entry which is preliminary data.</text>
</comment>